<dbReference type="Pfam" id="PF13515">
    <property type="entry name" value="FUSC_2"/>
    <property type="match status" value="1"/>
</dbReference>
<feature type="region of interest" description="Disordered" evidence="5">
    <location>
        <begin position="1"/>
        <end position="34"/>
    </location>
</feature>
<dbReference type="InterPro" id="IPR052430">
    <property type="entry name" value="IVT-Associated"/>
</dbReference>
<evidence type="ECO:0000313" key="10">
    <source>
        <dbReference type="Proteomes" id="UP001476247"/>
    </source>
</evidence>
<evidence type="ECO:0000256" key="6">
    <source>
        <dbReference type="SAM" id="Phobius"/>
    </source>
</evidence>
<feature type="transmembrane region" description="Helical" evidence="6">
    <location>
        <begin position="842"/>
        <end position="859"/>
    </location>
</feature>
<dbReference type="Proteomes" id="UP001476247">
    <property type="component" value="Unassembled WGS sequence"/>
</dbReference>
<dbReference type="Pfam" id="PF10334">
    <property type="entry name" value="BRE4"/>
    <property type="match status" value="1"/>
</dbReference>
<feature type="transmembrane region" description="Helical" evidence="6">
    <location>
        <begin position="978"/>
        <end position="996"/>
    </location>
</feature>
<feature type="region of interest" description="Disordered" evidence="5">
    <location>
        <begin position="87"/>
        <end position="155"/>
    </location>
</feature>
<dbReference type="EMBL" id="BAABUJ010000005">
    <property type="protein sequence ID" value="GAA5796041.1"/>
    <property type="molecule type" value="Genomic_DNA"/>
</dbReference>
<proteinExistence type="predicted"/>
<feature type="compositionally biased region" description="Low complexity" evidence="5">
    <location>
        <begin position="132"/>
        <end position="141"/>
    </location>
</feature>
<evidence type="ECO:0000256" key="5">
    <source>
        <dbReference type="SAM" id="MobiDB-lite"/>
    </source>
</evidence>
<feature type="compositionally biased region" description="Acidic residues" evidence="5">
    <location>
        <begin position="605"/>
        <end position="617"/>
    </location>
</feature>
<dbReference type="InterPro" id="IPR049453">
    <property type="entry name" value="Memb_transporter_dom"/>
</dbReference>
<feature type="compositionally biased region" description="Polar residues" evidence="5">
    <location>
        <begin position="117"/>
        <end position="131"/>
    </location>
</feature>
<keyword evidence="10" id="KW-1185">Reference proteome</keyword>
<dbReference type="InterPro" id="IPR018820">
    <property type="entry name" value="BRE4-related_DUF2421"/>
</dbReference>
<feature type="transmembrane region" description="Helical" evidence="6">
    <location>
        <begin position="199"/>
        <end position="216"/>
    </location>
</feature>
<sequence length="1265" mass="144566">MSDLPNKRRPHNAAPVLGSPLSDPGLPQLSSSPQSFFIERTRSLDIIQQLHDRDLDQGYTTRSPSAFSEIDVILDDGTVQKRTVSLSTLPDEEHGSNDYTNRISDNQYHYQHDPSPKDTTPLLNSYQGILHSNNSESSSSSSDDDSDSDEPFFPINTKAKRPHQIIRGDEQETLGCWDWCKDSLTSLYTACEFSARQKLVLKCSFAYFLGSLFTFVPSLNAMIGYNHTSSHLVATATVFFNPAKTLGGMVEAAAYGWGYLLCAVIICLGSMVTTDFFVDRNYFLIAHIISVLFWLAGSTFIISFLKAHWNKPPVATASSLAFITIFIVVVREGSANAGDFDTTRIEQITTSVATGTLITVACCVIFWPVSAAKKLKKDVDATLVSYRVLLKLLTKTFLLDDDLPEFKANRTLQTAIQSHQASFTALQKSLKEAKLETVWNSEVRGRAEEYDLVIKSMQRLAQHMGGLRSSCGIQFEIMGSEATKQYKESSRHKKNKKQTKLSASPLRNASAALFGTAKNYGSTPFNIDKRRNSAKLSQSFVPASTLNDTNWNVRAGYRRRKLQDEMRKQRTFTNRSEDKFDQFLKNHDRKNNMRSSSSHAPLAEEHEEEHNDEEEMDNNGTPLINFIQTIRPPLKSFAYTCKQTLFHLQTSFSTTPNYSITRWIRTGTKAKPPPPLPVLKANLEKAIALFETAQKQAIQKLYKTRVQHIINQSSKTNNTEDVESEAIGCVLGEEVILVYFFMFNMTEFARELITLVESVERLNNAHSAGLWTWLNASVKSGWKRMTTDHKGHHHHLHITPFVPNERNTFNTLHTPEPKTTWRKFFIRVWRTFSLFKLQKMRYAIKATLATVLLAIPAFMEFSKEWYRQYRMEWALITLMVVMTPTVGGTNLVAIYRIFSTILGCYTAMIFYMLFPGNMYVLSILTWLFSIPNFWMILHNKHGKFGQFTLLAYNLVMLNKFNDKETNNIEVWELATQRLFAIIIGVIFGLVATAYVWPYEARVELRKGLSDFLLRLAWLYQKLVSIYADYPIKSRGNPNAPVPVPHIVNLMEMGPNASETQILTFEAQRRLATQSFMDLELGLQRALLDLQSLLSQTPNEPRLKGPFPIDTYRNMLLSCQNIVDRFLSMRTVMLKDAWYNEVQHDFMTPVAQERREMVGNVLLYFYLLASALRLKTPMPPFLPQARKAWKSLLEQLCEMPLAKSKRLLEKDNAYVFYYAYVTLMEDIIRELDKLGDNMTQLFGSLVPPDQWELLFDEEQQQLVDTR</sequence>
<organism evidence="9 10">
    <name type="scientific">Helicostylum pulchrum</name>
    <dbReference type="NCBI Taxonomy" id="562976"/>
    <lineage>
        <taxon>Eukaryota</taxon>
        <taxon>Fungi</taxon>
        <taxon>Fungi incertae sedis</taxon>
        <taxon>Mucoromycota</taxon>
        <taxon>Mucoromycotina</taxon>
        <taxon>Mucoromycetes</taxon>
        <taxon>Mucorales</taxon>
        <taxon>Mucorineae</taxon>
        <taxon>Mucoraceae</taxon>
        <taxon>Helicostylum</taxon>
    </lineage>
</organism>
<evidence type="ECO:0000259" key="7">
    <source>
        <dbReference type="Pfam" id="PF10334"/>
    </source>
</evidence>
<feature type="compositionally biased region" description="Basic residues" evidence="5">
    <location>
        <begin position="490"/>
        <end position="499"/>
    </location>
</feature>
<evidence type="ECO:0000256" key="3">
    <source>
        <dbReference type="ARBA" id="ARBA00022989"/>
    </source>
</evidence>
<keyword evidence="2 6" id="KW-0812">Transmembrane</keyword>
<protein>
    <recommendedName>
        <fullName evidence="11">DUF2421 domain-containing protein</fullName>
    </recommendedName>
</protein>
<feature type="compositionally biased region" description="Polar residues" evidence="5">
    <location>
        <begin position="97"/>
        <end position="109"/>
    </location>
</feature>
<reference evidence="9 10" key="1">
    <citation type="submission" date="2024-04" db="EMBL/GenBank/DDBJ databases">
        <title>genome sequences of Mucor flavus KT1a and Helicostylum pulchrum KT1b strains isolation_sourced from the surface of a dry-aged beef.</title>
        <authorList>
            <person name="Toyotome T."/>
            <person name="Hosono M."/>
            <person name="Torimaru M."/>
            <person name="Fukuda K."/>
            <person name="Mikami N."/>
        </authorList>
    </citation>
    <scope>NUCLEOTIDE SEQUENCE [LARGE SCALE GENOMIC DNA]</scope>
    <source>
        <strain evidence="9 10">KT1b</strain>
    </source>
</reference>
<evidence type="ECO:0000256" key="1">
    <source>
        <dbReference type="ARBA" id="ARBA00004141"/>
    </source>
</evidence>
<evidence type="ECO:0000256" key="4">
    <source>
        <dbReference type="ARBA" id="ARBA00023136"/>
    </source>
</evidence>
<feature type="region of interest" description="Disordered" evidence="5">
    <location>
        <begin position="587"/>
        <end position="620"/>
    </location>
</feature>
<feature type="domain" description="Integral membrane bound transporter" evidence="8">
    <location>
        <begin position="864"/>
        <end position="990"/>
    </location>
</feature>
<evidence type="ECO:0000313" key="9">
    <source>
        <dbReference type="EMBL" id="GAA5796041.1"/>
    </source>
</evidence>
<feature type="transmembrane region" description="Helical" evidence="6">
    <location>
        <begin position="312"/>
        <end position="330"/>
    </location>
</feature>
<evidence type="ECO:0000256" key="2">
    <source>
        <dbReference type="ARBA" id="ARBA00022692"/>
    </source>
</evidence>
<comment type="subcellular location">
    <subcellularLocation>
        <location evidence="1">Membrane</location>
        <topology evidence="1">Multi-pass membrane protein</topology>
    </subcellularLocation>
</comment>
<dbReference type="PANTHER" id="PTHR47804">
    <property type="entry name" value="60S RIBOSOMAL PROTEIN L19"/>
    <property type="match status" value="1"/>
</dbReference>
<feature type="transmembrane region" description="Helical" evidence="6">
    <location>
        <begin position="284"/>
        <end position="305"/>
    </location>
</feature>
<feature type="transmembrane region" description="Helical" evidence="6">
    <location>
        <begin position="252"/>
        <end position="272"/>
    </location>
</feature>
<keyword evidence="3 6" id="KW-1133">Transmembrane helix</keyword>
<accession>A0ABP9XMN1</accession>
<feature type="region of interest" description="Disordered" evidence="5">
    <location>
        <begin position="485"/>
        <end position="504"/>
    </location>
</feature>
<comment type="caution">
    <text evidence="9">The sequence shown here is derived from an EMBL/GenBank/DDBJ whole genome shotgun (WGS) entry which is preliminary data.</text>
</comment>
<keyword evidence="4 6" id="KW-0472">Membrane</keyword>
<evidence type="ECO:0000259" key="8">
    <source>
        <dbReference type="Pfam" id="PF13515"/>
    </source>
</evidence>
<evidence type="ECO:0008006" key="11">
    <source>
        <dbReference type="Google" id="ProtNLM"/>
    </source>
</evidence>
<gene>
    <name evidence="9" type="ORF">HPULCUR_001409</name>
</gene>
<feature type="compositionally biased region" description="Low complexity" evidence="5">
    <location>
        <begin position="17"/>
        <end position="34"/>
    </location>
</feature>
<name>A0ABP9XMN1_9FUNG</name>
<feature type="transmembrane region" description="Helical" evidence="6">
    <location>
        <begin position="350"/>
        <end position="369"/>
    </location>
</feature>
<feature type="transmembrane region" description="Helical" evidence="6">
    <location>
        <begin position="919"/>
        <end position="937"/>
    </location>
</feature>
<feature type="domain" description="DUF2421" evidence="7">
    <location>
        <begin position="1073"/>
        <end position="1184"/>
    </location>
</feature>
<feature type="transmembrane region" description="Helical" evidence="6">
    <location>
        <begin position="871"/>
        <end position="887"/>
    </location>
</feature>
<dbReference type="PANTHER" id="PTHR47804:SF1">
    <property type="entry name" value="DUF2421 DOMAIN-CONTAINING PROTEIN"/>
    <property type="match status" value="1"/>
</dbReference>